<sequence>MFIPLLPPKSGYVEVEIDESRKYKKILTEETEKISALESAAADADALAVDQEYRIILLELGVM</sequence>
<dbReference type="STRING" id="1122930.SAMN02745168_2571"/>
<gene>
    <name evidence="1" type="ORF">SAMN02745168_2571</name>
</gene>
<dbReference type="EMBL" id="FWXW01000007">
    <property type="protein sequence ID" value="SMC80431.1"/>
    <property type="molecule type" value="Genomic_DNA"/>
</dbReference>
<dbReference type="Proteomes" id="UP000192790">
    <property type="component" value="Unassembled WGS sequence"/>
</dbReference>
<proteinExistence type="predicted"/>
<organism evidence="1 2">
    <name type="scientific">Papillibacter cinnamivorans DSM 12816</name>
    <dbReference type="NCBI Taxonomy" id="1122930"/>
    <lineage>
        <taxon>Bacteria</taxon>
        <taxon>Bacillati</taxon>
        <taxon>Bacillota</taxon>
        <taxon>Clostridia</taxon>
        <taxon>Eubacteriales</taxon>
        <taxon>Oscillospiraceae</taxon>
        <taxon>Papillibacter</taxon>
    </lineage>
</organism>
<dbReference type="RefSeq" id="WP_084235245.1">
    <property type="nucleotide sequence ID" value="NZ_FWXW01000007.1"/>
</dbReference>
<keyword evidence="2" id="KW-1185">Reference proteome</keyword>
<name>A0A1W2C5Q5_9FIRM</name>
<dbReference type="AlphaFoldDB" id="A0A1W2C5Q5"/>
<evidence type="ECO:0000313" key="2">
    <source>
        <dbReference type="Proteomes" id="UP000192790"/>
    </source>
</evidence>
<protein>
    <submittedName>
        <fullName evidence="1">Uncharacterized protein</fullName>
    </submittedName>
</protein>
<accession>A0A1W2C5Q5</accession>
<evidence type="ECO:0000313" key="1">
    <source>
        <dbReference type="EMBL" id="SMC80431.1"/>
    </source>
</evidence>
<reference evidence="1 2" key="1">
    <citation type="submission" date="2017-04" db="EMBL/GenBank/DDBJ databases">
        <authorList>
            <person name="Afonso C.L."/>
            <person name="Miller P.J."/>
            <person name="Scott M.A."/>
            <person name="Spackman E."/>
            <person name="Goraichik I."/>
            <person name="Dimitrov K.M."/>
            <person name="Suarez D.L."/>
            <person name="Swayne D.E."/>
        </authorList>
    </citation>
    <scope>NUCLEOTIDE SEQUENCE [LARGE SCALE GENOMIC DNA]</scope>
    <source>
        <strain evidence="1 2">DSM 12816</strain>
    </source>
</reference>